<evidence type="ECO:0000313" key="4">
    <source>
        <dbReference type="Proteomes" id="UP000094043"/>
    </source>
</evidence>
<evidence type="ECO:0000256" key="1">
    <source>
        <dbReference type="SAM" id="MobiDB-lite"/>
    </source>
</evidence>
<reference evidence="3" key="1">
    <citation type="submission" date="2016-06" db="EMBL/GenBank/DDBJ databases">
        <authorList>
            <person name="Cuomo C."/>
            <person name="Litvintseva A."/>
            <person name="Heitman J."/>
            <person name="Chen Y."/>
            <person name="Sun S."/>
            <person name="Springer D."/>
            <person name="Dromer F."/>
            <person name="Young S."/>
            <person name="Zeng Q."/>
            <person name="Chapman S."/>
            <person name="Gujja S."/>
            <person name="Saif S."/>
            <person name="Birren B."/>
        </authorList>
    </citation>
    <scope>NUCLEOTIDE SEQUENCE</scope>
    <source>
        <strain evidence="3">CBS 7841</strain>
    </source>
</reference>
<reference evidence="3" key="2">
    <citation type="journal article" date="2022" name="Elife">
        <title>Obligate sexual reproduction of a homothallic fungus closely related to the Cryptococcus pathogenic species complex.</title>
        <authorList>
            <person name="Passer A.R."/>
            <person name="Clancey S.A."/>
            <person name="Shea T."/>
            <person name="David-Palma M."/>
            <person name="Averette A.F."/>
            <person name="Boekhout T."/>
            <person name="Porcel B.M."/>
            <person name="Nowrousian M."/>
            <person name="Cuomo C.A."/>
            <person name="Sun S."/>
            <person name="Heitman J."/>
            <person name="Coelho M.A."/>
        </authorList>
    </citation>
    <scope>NUCLEOTIDE SEQUENCE</scope>
    <source>
        <strain evidence="3">CBS 7841</strain>
    </source>
</reference>
<gene>
    <name evidence="3" type="ORF">L203_105398</name>
</gene>
<feature type="region of interest" description="Disordered" evidence="1">
    <location>
        <begin position="636"/>
        <end position="655"/>
    </location>
</feature>
<dbReference type="Proteomes" id="UP000094043">
    <property type="component" value="Chromosome 7"/>
</dbReference>
<dbReference type="InterPro" id="IPR045107">
    <property type="entry name" value="SAC3/GANP/THP3"/>
</dbReference>
<dbReference type="Pfam" id="PF03399">
    <property type="entry name" value="SAC3_GANP"/>
    <property type="match status" value="1"/>
</dbReference>
<evidence type="ECO:0000259" key="2">
    <source>
        <dbReference type="Pfam" id="PF03399"/>
    </source>
</evidence>
<dbReference type="GO" id="GO:0070390">
    <property type="term" value="C:transcription export complex 2"/>
    <property type="evidence" value="ECO:0007669"/>
    <property type="project" value="TreeGrafter"/>
</dbReference>
<dbReference type="Gene3D" id="1.25.40.990">
    <property type="match status" value="1"/>
</dbReference>
<evidence type="ECO:0000313" key="3">
    <source>
        <dbReference type="EMBL" id="WVN90162.1"/>
    </source>
</evidence>
<feature type="compositionally biased region" description="Basic and acidic residues" evidence="1">
    <location>
        <begin position="643"/>
        <end position="655"/>
    </location>
</feature>
<feature type="region of interest" description="Disordered" evidence="1">
    <location>
        <begin position="698"/>
        <end position="723"/>
    </location>
</feature>
<dbReference type="GO" id="GO:0005737">
    <property type="term" value="C:cytoplasm"/>
    <property type="evidence" value="ECO:0007669"/>
    <property type="project" value="TreeGrafter"/>
</dbReference>
<accession>A0AAJ8JXD2</accession>
<feature type="region of interest" description="Disordered" evidence="1">
    <location>
        <begin position="1346"/>
        <end position="1397"/>
    </location>
</feature>
<name>A0AAJ8JXD2_9TREE</name>
<dbReference type="InterPro" id="IPR005062">
    <property type="entry name" value="SAC3/GANP/THP3_conserved"/>
</dbReference>
<dbReference type="KEGG" id="cdep:91089607"/>
<feature type="compositionally biased region" description="Polar residues" evidence="1">
    <location>
        <begin position="608"/>
        <end position="622"/>
    </location>
</feature>
<feature type="domain" description="SAC3/GANP/THP3 conserved" evidence="2">
    <location>
        <begin position="72"/>
        <end position="370"/>
    </location>
</feature>
<protein>
    <recommendedName>
        <fullName evidence="2">SAC3/GANP/THP3 conserved domain-containing protein</fullName>
    </recommendedName>
</protein>
<feature type="compositionally biased region" description="Low complexity" evidence="1">
    <location>
        <begin position="1346"/>
        <end position="1360"/>
    </location>
</feature>
<dbReference type="RefSeq" id="XP_066070862.1">
    <property type="nucleotide sequence ID" value="XM_066214765.1"/>
</dbReference>
<organism evidence="3 4">
    <name type="scientific">Cryptococcus depauperatus CBS 7841</name>
    <dbReference type="NCBI Taxonomy" id="1295531"/>
    <lineage>
        <taxon>Eukaryota</taxon>
        <taxon>Fungi</taxon>
        <taxon>Dikarya</taxon>
        <taxon>Basidiomycota</taxon>
        <taxon>Agaricomycotina</taxon>
        <taxon>Tremellomycetes</taxon>
        <taxon>Tremellales</taxon>
        <taxon>Cryptococcaceae</taxon>
        <taxon>Cryptococcus</taxon>
    </lineage>
</organism>
<keyword evidence="4" id="KW-1185">Reference proteome</keyword>
<dbReference type="PANTHER" id="PTHR12436">
    <property type="entry name" value="80 KDA MCM3-ASSOCIATED PROTEIN"/>
    <property type="match status" value="1"/>
</dbReference>
<feature type="region of interest" description="Disordered" evidence="1">
    <location>
        <begin position="594"/>
        <end position="630"/>
    </location>
</feature>
<sequence length="1418" mass="159310">MSMAAADPSVASASKLAARAARFSNKLPGNRYKELEELRQEERRDYERQGLIKVGKTELEDAVEMRGTCEKMCSDYEREFREYTREIHPFEAGSDKRMDPGKAVAAYSRSDAGAGHGDSAILPSDLRTPTTLVQTLDYLFSTVMSAPPPSSSDLPLAVMQRKALSYSAGFIRDRTRAIRKEFAMQSSWGHDEAIASFERIARWHILCLRELQEEGGTNNDMHIDSAELGRCFTSLRQHYNDRREELGVEMPCANEPEFRAYMLIYDLNNKSVSIPTSELPCSILEHPLVRLAWDIRRSAQRNFDSQKEGSKLNAELGANMINRYIRLLKQEKLPYLLGCLVEIRLRELRRSALRALTRAYPRLRTEPIRLNDAGEVIERRMILLSTLNSLLGCEPQDTDPSAWDDVPPASYSPSDESVAICERFNIPVYRDESGNAIGALINLGTAFDDNKDAPYTRKWALISEKRGSASFVDVVNGLRGVDAEGEEWSIPSQTIGHDARAATGTTKSAFRFGKTNSVIPSASSTLPASFNFRPPQDVESHARLTTDSSKQPASTSAFNFYKPPFPVITSATTSSQPLPTPVGKGEISIKVAPFSSSSLPPKMEETQSRPPSFTSQTQTKGTVPSGAGFSFSFAASKTSEQPDEQKNWRGETAKIEVPKDKKPAFSFEAIKPASTAQFAAATLGLPVATNAAKGTTKPIISSPTTPNSLLPVPTGAEHSKTSTFKPSTIIHERKDPTLLFSTSITPPLSKSTSITSVLNHTRRQARKTALPYVCEQIIQEAMQQIIENHQGQEIESLVKQQVAERAYKQRKLWRRITIQRWTEQVFETMIENEARRIAYRPLLREIKRRRLIRQVVAHWRVYTQKSKEKKERGGEKRVERFEKLQAMGLSRSLMKSVVGKRHQTQSTLMSNRVIENDTDMASVSDLTKLDSLTIDIEIIQAERNKDNFFASSTFLTSIARQVSPQISSVYPTLTCSFVTLLSTPPTQLESYGSPPDQQVQEWLNNKFCSPKVSTQSGETPALESHSLGGVEFSTLLVHDGTLQQEGWTGMVIFEAPLKTQDSRKAVENIASAQDRIGLFVKLLQDNANRYVPALIVLTWEDETMEELGGRLQIQSELSAFDSKAIISLENSEDLDQRFNKALMTVLDNVNIKEQVVVRLQDVVEAVYIYYEQFVDISNMVLLQRCDDACISWKIFRYGIELINLIPKLLREEVGPNGLKDDENFASIVLPVANTELPNSIEDLLDRVAKYLDNDALEEIDNLDILLTRLSQAAHNKLSLPIGTILQSLSILVLGELRHQYLYTQIYLPQRRDIETWKRQYVERICNVYQVESEKRIQWITSFLSSSMNTTSTSPTSISETLPIDHKPSSKKRARSEREERSSIKNNKKKESKAAKAARLLRVMKRVEKTLSSNENVVA</sequence>
<proteinExistence type="predicted"/>
<reference evidence="3" key="3">
    <citation type="submission" date="2024-01" db="EMBL/GenBank/DDBJ databases">
        <authorList>
            <person name="Coelho M.A."/>
            <person name="David-Palma M."/>
            <person name="Shea T."/>
            <person name="Sun S."/>
            <person name="Cuomo C.A."/>
            <person name="Heitman J."/>
        </authorList>
    </citation>
    <scope>NUCLEOTIDE SEQUENCE</scope>
    <source>
        <strain evidence="3">CBS 7841</strain>
    </source>
</reference>
<dbReference type="GO" id="GO:0006406">
    <property type="term" value="P:mRNA export from nucleus"/>
    <property type="evidence" value="ECO:0007669"/>
    <property type="project" value="TreeGrafter"/>
</dbReference>
<dbReference type="PANTHER" id="PTHR12436:SF3">
    <property type="entry name" value="GERMINAL-CENTER ASSOCIATED NUCLEAR PROTEIN"/>
    <property type="match status" value="1"/>
</dbReference>
<dbReference type="GeneID" id="91089607"/>
<dbReference type="EMBL" id="CP143790">
    <property type="protein sequence ID" value="WVN90162.1"/>
    <property type="molecule type" value="Genomic_DNA"/>
</dbReference>